<dbReference type="InterPro" id="IPR004540">
    <property type="entry name" value="Transl_elong_EFG/EF2"/>
</dbReference>
<dbReference type="InterPro" id="IPR035647">
    <property type="entry name" value="EFG_III/V"/>
</dbReference>
<dbReference type="NCBIfam" id="TIGR00231">
    <property type="entry name" value="small_GTP"/>
    <property type="match status" value="1"/>
</dbReference>
<comment type="function">
    <text evidence="7 8">Catalyzes the GTP-dependent ribosomal translocation step during translation elongation. During this step, the ribosome changes from the pre-translocational (PRE) to the post-translocational (POST) state as the newly formed A-site-bound peptidyl-tRNA and P-site-bound deacylated tRNA move to the P and E sites, respectively. Catalyzes the coordinated movement of the two tRNA molecules, the mRNA and conformational changes in the ribosome.</text>
</comment>
<dbReference type="SMART" id="SM00838">
    <property type="entry name" value="EFG_C"/>
    <property type="match status" value="1"/>
</dbReference>
<evidence type="ECO:0000256" key="2">
    <source>
        <dbReference type="ARBA" id="ARBA00017872"/>
    </source>
</evidence>
<dbReference type="FunFam" id="3.30.70.240:FF:000001">
    <property type="entry name" value="Elongation factor G"/>
    <property type="match status" value="1"/>
</dbReference>
<dbReference type="FunFam" id="3.40.50.300:FF:000029">
    <property type="entry name" value="Elongation factor G"/>
    <property type="match status" value="1"/>
</dbReference>
<dbReference type="InterPro" id="IPR009000">
    <property type="entry name" value="Transl_B-barrel_sf"/>
</dbReference>
<gene>
    <name evidence="8 10" type="primary">fusA</name>
    <name evidence="10" type="ORF">F0M18_19775</name>
</gene>
<dbReference type="PANTHER" id="PTHR43261:SF1">
    <property type="entry name" value="RIBOSOME-RELEASING FACTOR 2, MITOCHONDRIAL"/>
    <property type="match status" value="1"/>
</dbReference>
<dbReference type="InterPro" id="IPR009022">
    <property type="entry name" value="EFG_III"/>
</dbReference>
<evidence type="ECO:0000256" key="7">
    <source>
        <dbReference type="ARBA" id="ARBA00024731"/>
    </source>
</evidence>
<dbReference type="Pfam" id="PF03144">
    <property type="entry name" value="GTP_EFTU_D2"/>
    <property type="match status" value="1"/>
</dbReference>
<dbReference type="InterPro" id="IPR005517">
    <property type="entry name" value="Transl_elong_EFG/EF2_IV"/>
</dbReference>
<dbReference type="Proteomes" id="UP000323708">
    <property type="component" value="Unassembled WGS sequence"/>
</dbReference>
<dbReference type="SUPFAM" id="SSF52540">
    <property type="entry name" value="P-loop containing nucleoside triphosphate hydrolases"/>
    <property type="match status" value="1"/>
</dbReference>
<evidence type="ECO:0000256" key="6">
    <source>
        <dbReference type="ARBA" id="ARBA00023134"/>
    </source>
</evidence>
<dbReference type="FunFam" id="2.40.30.10:FF:000006">
    <property type="entry name" value="Elongation factor G"/>
    <property type="match status" value="1"/>
</dbReference>
<dbReference type="GO" id="GO:0005737">
    <property type="term" value="C:cytoplasm"/>
    <property type="evidence" value="ECO:0007669"/>
    <property type="project" value="UniProtKB-SubCell"/>
</dbReference>
<proteinExistence type="inferred from homology"/>
<dbReference type="CDD" id="cd16262">
    <property type="entry name" value="EFG_III"/>
    <property type="match status" value="1"/>
</dbReference>
<evidence type="ECO:0000313" key="11">
    <source>
        <dbReference type="Proteomes" id="UP000323708"/>
    </source>
</evidence>
<keyword evidence="11" id="KW-1185">Reference proteome</keyword>
<dbReference type="PROSITE" id="PS00301">
    <property type="entry name" value="G_TR_1"/>
    <property type="match status" value="1"/>
</dbReference>
<dbReference type="GO" id="GO:0003746">
    <property type="term" value="F:translation elongation factor activity"/>
    <property type="evidence" value="ECO:0007669"/>
    <property type="project" value="UniProtKB-UniRule"/>
</dbReference>
<dbReference type="InterPro" id="IPR031157">
    <property type="entry name" value="G_TR_CS"/>
</dbReference>
<dbReference type="InterPro" id="IPR027417">
    <property type="entry name" value="P-loop_NTPase"/>
</dbReference>
<evidence type="ECO:0000256" key="5">
    <source>
        <dbReference type="ARBA" id="ARBA00022917"/>
    </source>
</evidence>
<keyword evidence="8" id="KW-0963">Cytoplasm</keyword>
<dbReference type="InterPro" id="IPR020568">
    <property type="entry name" value="Ribosomal_Su5_D2-typ_SF"/>
</dbReference>
<reference evidence="10 11" key="1">
    <citation type="submission" date="2019-09" db="EMBL/GenBank/DDBJ databases">
        <authorList>
            <person name="Chen X.-Y."/>
        </authorList>
    </citation>
    <scope>NUCLEOTIDE SEQUENCE [LARGE SCALE GENOMIC DNA]</scope>
    <source>
        <strain evidence="10 11">NY5</strain>
    </source>
</reference>
<feature type="binding site" evidence="8">
    <location>
        <begin position="142"/>
        <end position="145"/>
    </location>
    <ligand>
        <name>GTP</name>
        <dbReference type="ChEBI" id="CHEBI:37565"/>
    </ligand>
</feature>
<dbReference type="SUPFAM" id="SSF54211">
    <property type="entry name" value="Ribosomal protein S5 domain 2-like"/>
    <property type="match status" value="1"/>
</dbReference>
<evidence type="ECO:0000259" key="9">
    <source>
        <dbReference type="PROSITE" id="PS51722"/>
    </source>
</evidence>
<dbReference type="Gene3D" id="2.40.30.10">
    <property type="entry name" value="Translation factors"/>
    <property type="match status" value="1"/>
</dbReference>
<dbReference type="CDD" id="cd01886">
    <property type="entry name" value="EF-G"/>
    <property type="match status" value="1"/>
</dbReference>
<dbReference type="InterPro" id="IPR000795">
    <property type="entry name" value="T_Tr_GTP-bd_dom"/>
</dbReference>
<feature type="domain" description="Tr-type G" evidence="9">
    <location>
        <begin position="8"/>
        <end position="290"/>
    </location>
</feature>
<keyword evidence="5 8" id="KW-0648">Protein biosynthesis</keyword>
<dbReference type="InterPro" id="IPR014721">
    <property type="entry name" value="Ribsml_uS5_D2-typ_fold_subgr"/>
</dbReference>
<sequence>MARQTPINRYRNIGICAHVDAGKTTTTERVLFYTGLSHKIGEVHDGAATMDWMEQEQERGITITSAATTCFWKGMDGQFDQHRINIIDTPGHVDFTIEVERSLRVLDGAVVVLCGSSGVQPQTETVWRQANKYEVPRMVFVNKMDRAGADFMSVVKQLRERLGANAVPLQMTIGAEDGFKGVVDLIENKAILWSEADQGMTFEYGEVPADMVDQVAEMREFMIEAAAEASDELMERYLEDGELSKAEIKQGIRARTLANEIVPVLGGSAFKNKGVQAVLDAVIEFMPSPTEVKAIEGTLLDADETVETREADDNAPFAALAFKIATDPFVGTLTFFRVYSGKLESGTGVFNSVKQKKERVGRMVQMHSNSREEIKEVLAGDIAAAVGLKDVTTGDTLCDADKPIVLERMEFPEPVISVAVEPRSKPDQEKMGIALGKLAQEDPSFRVRTDEETGQTIISGMGELHLDIIVDRMRREFSVEANIGKPQVAYREAIRNTAEIEGKFVRQSGGRGQYGHVWIRFEPGEDASAEGLEFVNEIVGGIVPREYIPAVQKGIEEQMQNGVLAGYPLLGLKATLYDGSFHDVDSNEMAFKIAASMATKKLATEGGAVLLEPIMSVEVVTPEENMGDVVGDLNRRRGLIGGMDENPTGKVVTAEVPLAEMFGYATDLRSATQGRATYTMEFSKYAEAPSNVADAIISKNITG</sequence>
<organism evidence="10 11">
    <name type="scientific">Pseudohalioglobus sediminis</name>
    <dbReference type="NCBI Taxonomy" id="2606449"/>
    <lineage>
        <taxon>Bacteria</taxon>
        <taxon>Pseudomonadati</taxon>
        <taxon>Pseudomonadota</taxon>
        <taxon>Gammaproteobacteria</taxon>
        <taxon>Cellvibrionales</taxon>
        <taxon>Halieaceae</taxon>
        <taxon>Pseudohalioglobus</taxon>
    </lineage>
</organism>
<dbReference type="SMART" id="SM00889">
    <property type="entry name" value="EFG_IV"/>
    <property type="match status" value="1"/>
</dbReference>
<dbReference type="GO" id="GO:0032790">
    <property type="term" value="P:ribosome disassembly"/>
    <property type="evidence" value="ECO:0007669"/>
    <property type="project" value="TreeGrafter"/>
</dbReference>
<dbReference type="SUPFAM" id="SSF54980">
    <property type="entry name" value="EF-G C-terminal domain-like"/>
    <property type="match status" value="2"/>
</dbReference>
<accession>A0A5B0WN19</accession>
<dbReference type="InterPro" id="IPR005225">
    <property type="entry name" value="Small_GTP-bd"/>
</dbReference>
<dbReference type="HAMAP" id="MF_00054_B">
    <property type="entry name" value="EF_G_EF_2_B"/>
    <property type="match status" value="1"/>
</dbReference>
<comment type="caution">
    <text evidence="10">The sequence shown here is derived from an EMBL/GenBank/DDBJ whole genome shotgun (WGS) entry which is preliminary data.</text>
</comment>
<comment type="subcellular location">
    <subcellularLocation>
        <location evidence="8">Cytoplasm</location>
    </subcellularLocation>
</comment>
<dbReference type="FunFam" id="3.30.230.10:FF:000003">
    <property type="entry name" value="Elongation factor G"/>
    <property type="match status" value="1"/>
</dbReference>
<evidence type="ECO:0000256" key="1">
    <source>
        <dbReference type="ARBA" id="ARBA00005870"/>
    </source>
</evidence>
<dbReference type="GO" id="GO:0097216">
    <property type="term" value="F:guanosine tetraphosphate binding"/>
    <property type="evidence" value="ECO:0007669"/>
    <property type="project" value="UniProtKB-ARBA"/>
</dbReference>
<dbReference type="InterPro" id="IPR041095">
    <property type="entry name" value="EFG_II"/>
</dbReference>
<dbReference type="PROSITE" id="PS51722">
    <property type="entry name" value="G_TR_2"/>
    <property type="match status" value="1"/>
</dbReference>
<dbReference type="EMBL" id="VTUX01000013">
    <property type="protein sequence ID" value="KAA1187645.1"/>
    <property type="molecule type" value="Genomic_DNA"/>
</dbReference>
<dbReference type="Gene3D" id="3.30.230.10">
    <property type="match status" value="1"/>
</dbReference>
<dbReference type="AlphaFoldDB" id="A0A5B0WN19"/>
<evidence type="ECO:0000256" key="3">
    <source>
        <dbReference type="ARBA" id="ARBA00022741"/>
    </source>
</evidence>
<dbReference type="Pfam" id="PF03764">
    <property type="entry name" value="EFG_IV"/>
    <property type="match status" value="1"/>
</dbReference>
<dbReference type="Pfam" id="PF00679">
    <property type="entry name" value="EFG_C"/>
    <property type="match status" value="1"/>
</dbReference>
<evidence type="ECO:0000313" key="10">
    <source>
        <dbReference type="EMBL" id="KAA1187645.1"/>
    </source>
</evidence>
<dbReference type="Pfam" id="PF00009">
    <property type="entry name" value="GTP_EFTU"/>
    <property type="match status" value="1"/>
</dbReference>
<keyword evidence="6 8" id="KW-0342">GTP-binding</keyword>
<dbReference type="Gene3D" id="3.30.70.240">
    <property type="match status" value="1"/>
</dbReference>
<dbReference type="NCBIfam" id="NF009381">
    <property type="entry name" value="PRK12740.1-5"/>
    <property type="match status" value="1"/>
</dbReference>
<dbReference type="NCBIfam" id="TIGR00484">
    <property type="entry name" value="EF-G"/>
    <property type="match status" value="1"/>
</dbReference>
<dbReference type="InterPro" id="IPR000640">
    <property type="entry name" value="EFG_V-like"/>
</dbReference>
<dbReference type="InterPro" id="IPR004161">
    <property type="entry name" value="EFTu-like_2"/>
</dbReference>
<dbReference type="CDD" id="cd03713">
    <property type="entry name" value="EFG_mtEFG_C"/>
    <property type="match status" value="1"/>
</dbReference>
<dbReference type="InterPro" id="IPR047872">
    <property type="entry name" value="EFG_IV"/>
</dbReference>
<dbReference type="SUPFAM" id="SSF50447">
    <property type="entry name" value="Translation proteins"/>
    <property type="match status" value="1"/>
</dbReference>
<dbReference type="Gene3D" id="3.40.50.300">
    <property type="entry name" value="P-loop containing nucleotide triphosphate hydrolases"/>
    <property type="match status" value="1"/>
</dbReference>
<comment type="similarity">
    <text evidence="1 8">Belongs to the TRAFAC class translation factor GTPase superfamily. Classic translation factor GTPase family. EF-G/EF-2 subfamily.</text>
</comment>
<dbReference type="GO" id="GO:0005525">
    <property type="term" value="F:GTP binding"/>
    <property type="evidence" value="ECO:0007669"/>
    <property type="project" value="UniProtKB-UniRule"/>
</dbReference>
<feature type="binding site" evidence="8">
    <location>
        <begin position="88"/>
        <end position="92"/>
    </location>
    <ligand>
        <name>GTP</name>
        <dbReference type="ChEBI" id="CHEBI:37565"/>
    </ligand>
</feature>
<dbReference type="RefSeq" id="WP_149613201.1">
    <property type="nucleotide sequence ID" value="NZ_VTUX01000013.1"/>
</dbReference>
<dbReference type="GO" id="GO:0003924">
    <property type="term" value="F:GTPase activity"/>
    <property type="evidence" value="ECO:0007669"/>
    <property type="project" value="InterPro"/>
</dbReference>
<evidence type="ECO:0000256" key="8">
    <source>
        <dbReference type="HAMAP-Rule" id="MF_00054"/>
    </source>
</evidence>
<dbReference type="CDD" id="cd04088">
    <property type="entry name" value="EFG_mtEFG_II"/>
    <property type="match status" value="1"/>
</dbReference>
<keyword evidence="3 8" id="KW-0547">Nucleotide-binding</keyword>
<dbReference type="PRINTS" id="PR00315">
    <property type="entry name" value="ELONGATNFCT"/>
</dbReference>
<dbReference type="PANTHER" id="PTHR43261">
    <property type="entry name" value="TRANSLATION ELONGATION FACTOR G-RELATED"/>
    <property type="match status" value="1"/>
</dbReference>
<dbReference type="Pfam" id="PF14492">
    <property type="entry name" value="EFG_III"/>
    <property type="match status" value="1"/>
</dbReference>
<keyword evidence="4 8" id="KW-0251">Elongation factor</keyword>
<dbReference type="CDD" id="cd01434">
    <property type="entry name" value="EFG_mtEFG1_IV"/>
    <property type="match status" value="1"/>
</dbReference>
<name>A0A5B0WN19_9GAMM</name>
<feature type="binding site" evidence="8">
    <location>
        <begin position="17"/>
        <end position="24"/>
    </location>
    <ligand>
        <name>GTP</name>
        <dbReference type="ChEBI" id="CHEBI:37565"/>
    </ligand>
</feature>
<dbReference type="Gene3D" id="3.30.70.870">
    <property type="entry name" value="Elongation Factor G (Translational Gtpase), domain 3"/>
    <property type="match status" value="1"/>
</dbReference>
<protein>
    <recommendedName>
        <fullName evidence="2 8">Elongation factor G</fullName>
        <shortName evidence="8">EF-G</shortName>
    </recommendedName>
</protein>
<evidence type="ECO:0000256" key="4">
    <source>
        <dbReference type="ARBA" id="ARBA00022768"/>
    </source>
</evidence>
<dbReference type="FunFam" id="3.30.70.870:FF:000001">
    <property type="entry name" value="Elongation factor G"/>
    <property type="match status" value="1"/>
</dbReference>
<dbReference type="InterPro" id="IPR035649">
    <property type="entry name" value="EFG_V"/>
</dbReference>